<sequence length="169" mass="18814">MFVACIFSMTSVKPVIKEAMSMTIEDHNKLFAFTNSWLLSITDGLLNSQHTSVARNLLECKEDLNLGACVVVAQGAMQNDISREKPCIEEKGNLHNQVQALSMLMRTLIMSENSPRDPATVAYAKVFAAHHGWAVRKTCSCCKNVCPLSKEQLLKKLNKDGEFLLLILE</sequence>
<proteinExistence type="predicted"/>
<dbReference type="GO" id="GO:0120013">
    <property type="term" value="F:lipid transfer activity"/>
    <property type="evidence" value="ECO:0007669"/>
    <property type="project" value="InterPro"/>
</dbReference>
<dbReference type="Proteomes" id="UP000734854">
    <property type="component" value="Unassembled WGS sequence"/>
</dbReference>
<keyword evidence="3" id="KW-1185">Reference proteome</keyword>
<dbReference type="GO" id="GO:0005737">
    <property type="term" value="C:cytoplasm"/>
    <property type="evidence" value="ECO:0007669"/>
    <property type="project" value="InterPro"/>
</dbReference>
<dbReference type="EMBL" id="JACMSC010000003">
    <property type="protein sequence ID" value="KAG6526886.1"/>
    <property type="molecule type" value="Genomic_DNA"/>
</dbReference>
<reference evidence="2 3" key="1">
    <citation type="submission" date="2020-08" db="EMBL/GenBank/DDBJ databases">
        <title>Plant Genome Project.</title>
        <authorList>
            <person name="Zhang R.-G."/>
        </authorList>
    </citation>
    <scope>NUCLEOTIDE SEQUENCE [LARGE SCALE GENOMIC DNA]</scope>
    <source>
        <tissue evidence="2">Rhizome</tissue>
    </source>
</reference>
<evidence type="ECO:0000313" key="3">
    <source>
        <dbReference type="Proteomes" id="UP000734854"/>
    </source>
</evidence>
<dbReference type="InterPro" id="IPR014830">
    <property type="entry name" value="Glycolipid_transfer_prot_dom"/>
</dbReference>
<dbReference type="SUPFAM" id="SSF110004">
    <property type="entry name" value="Glycolipid transfer protein, GLTP"/>
    <property type="match status" value="1"/>
</dbReference>
<evidence type="ECO:0000259" key="1">
    <source>
        <dbReference type="Pfam" id="PF08718"/>
    </source>
</evidence>
<organism evidence="2 3">
    <name type="scientific">Zingiber officinale</name>
    <name type="common">Ginger</name>
    <name type="synonym">Amomum zingiber</name>
    <dbReference type="NCBI Taxonomy" id="94328"/>
    <lineage>
        <taxon>Eukaryota</taxon>
        <taxon>Viridiplantae</taxon>
        <taxon>Streptophyta</taxon>
        <taxon>Embryophyta</taxon>
        <taxon>Tracheophyta</taxon>
        <taxon>Spermatophyta</taxon>
        <taxon>Magnoliopsida</taxon>
        <taxon>Liliopsida</taxon>
        <taxon>Zingiberales</taxon>
        <taxon>Zingiberaceae</taxon>
        <taxon>Zingiber</taxon>
    </lineage>
</organism>
<dbReference type="Pfam" id="PF08718">
    <property type="entry name" value="GLTP"/>
    <property type="match status" value="1"/>
</dbReference>
<feature type="domain" description="Glycolipid transfer protein" evidence="1">
    <location>
        <begin position="87"/>
        <end position="158"/>
    </location>
</feature>
<accession>A0A8J5HG70</accession>
<dbReference type="InterPro" id="IPR036497">
    <property type="entry name" value="GLTP_sf"/>
</dbReference>
<gene>
    <name evidence="2" type="ORF">ZIOFF_008973</name>
</gene>
<evidence type="ECO:0000313" key="2">
    <source>
        <dbReference type="EMBL" id="KAG6526886.1"/>
    </source>
</evidence>
<comment type="caution">
    <text evidence="2">The sequence shown here is derived from an EMBL/GenBank/DDBJ whole genome shotgun (WGS) entry which is preliminary data.</text>
</comment>
<protein>
    <recommendedName>
        <fullName evidence="1">Glycolipid transfer protein domain-containing protein</fullName>
    </recommendedName>
</protein>
<name>A0A8J5HG70_ZINOF</name>
<dbReference type="AlphaFoldDB" id="A0A8J5HG70"/>
<dbReference type="Gene3D" id="1.10.3520.10">
    <property type="entry name" value="Glycolipid transfer protein"/>
    <property type="match status" value="1"/>
</dbReference>